<dbReference type="PANTHER" id="PTHR33640">
    <property type="entry name" value="TRANSMEMBRANE PROTEIN"/>
    <property type="match status" value="1"/>
</dbReference>
<evidence type="ECO:0000313" key="3">
    <source>
        <dbReference type="EMBL" id="ONI02471.1"/>
    </source>
</evidence>
<feature type="region of interest" description="Disordered" evidence="1">
    <location>
        <begin position="26"/>
        <end position="88"/>
    </location>
</feature>
<sequence>MEPWLDDLADDLQSLSFTSTTTVLVTGKPEGCSRPSSPSFHHTLSPTPRTLSGPPSTKPSSLRLRLRHRHHRRRRRRHQPWSCPTPASAWTRRGKKKLPLWLPLVKNSGFYFQDISGFVVSPRFVFVVGNIIVIILLVKSGKFSGKDSSTGADLYDEFVHNSEKNHEMVMTHFPIPRLGRVGGHELDLIP</sequence>
<dbReference type="EMBL" id="CM007656">
    <property type="protein sequence ID" value="ONI02471.1"/>
    <property type="molecule type" value="Genomic_DNA"/>
</dbReference>
<evidence type="ECO:0000256" key="1">
    <source>
        <dbReference type="SAM" id="MobiDB-lite"/>
    </source>
</evidence>
<feature type="compositionally biased region" description="Polar residues" evidence="1">
    <location>
        <begin position="34"/>
        <end position="60"/>
    </location>
</feature>
<evidence type="ECO:0000313" key="4">
    <source>
        <dbReference type="Proteomes" id="UP000006882"/>
    </source>
</evidence>
<gene>
    <name evidence="3" type="ORF">PRUPE_6G200500</name>
</gene>
<reference evidence="3 4" key="1">
    <citation type="journal article" date="2013" name="Nat. Genet.">
        <title>The high-quality draft genome of peach (Prunus persica) identifies unique patterns of genetic diversity, domestication and genome evolution.</title>
        <authorList>
            <consortium name="International Peach Genome Initiative"/>
            <person name="Verde I."/>
            <person name="Abbott A.G."/>
            <person name="Scalabrin S."/>
            <person name="Jung S."/>
            <person name="Shu S."/>
            <person name="Marroni F."/>
            <person name="Zhebentyayeva T."/>
            <person name="Dettori M.T."/>
            <person name="Grimwood J."/>
            <person name="Cattonaro F."/>
            <person name="Zuccolo A."/>
            <person name="Rossini L."/>
            <person name="Jenkins J."/>
            <person name="Vendramin E."/>
            <person name="Meisel L.A."/>
            <person name="Decroocq V."/>
            <person name="Sosinski B."/>
            <person name="Prochnik S."/>
            <person name="Mitros T."/>
            <person name="Policriti A."/>
            <person name="Cipriani G."/>
            <person name="Dondini L."/>
            <person name="Ficklin S."/>
            <person name="Goodstein D.M."/>
            <person name="Xuan P."/>
            <person name="Del Fabbro C."/>
            <person name="Aramini V."/>
            <person name="Copetti D."/>
            <person name="Gonzalez S."/>
            <person name="Horner D.S."/>
            <person name="Falchi R."/>
            <person name="Lucas S."/>
            <person name="Mica E."/>
            <person name="Maldonado J."/>
            <person name="Lazzari B."/>
            <person name="Bielenberg D."/>
            <person name="Pirona R."/>
            <person name="Miculan M."/>
            <person name="Barakat A."/>
            <person name="Testolin R."/>
            <person name="Stella A."/>
            <person name="Tartarini S."/>
            <person name="Tonutti P."/>
            <person name="Arus P."/>
            <person name="Orellana A."/>
            <person name="Wells C."/>
            <person name="Main D."/>
            <person name="Vizzotto G."/>
            <person name="Silva H."/>
            <person name="Salamini F."/>
            <person name="Schmutz J."/>
            <person name="Morgante M."/>
            <person name="Rokhsar D.S."/>
        </authorList>
    </citation>
    <scope>NUCLEOTIDE SEQUENCE [LARGE SCALE GENOMIC DNA]</scope>
    <source>
        <strain evidence="4">cv. Nemared</strain>
    </source>
</reference>
<keyword evidence="4" id="KW-1185">Reference proteome</keyword>
<dbReference type="PANTHER" id="PTHR33640:SF8">
    <property type="entry name" value="TRANSMEMBRANE PROTEIN"/>
    <property type="match status" value="1"/>
</dbReference>
<feature type="compositionally biased region" description="Basic residues" evidence="1">
    <location>
        <begin position="64"/>
        <end position="79"/>
    </location>
</feature>
<feature type="transmembrane region" description="Helical" evidence="2">
    <location>
        <begin position="115"/>
        <end position="138"/>
    </location>
</feature>
<dbReference type="AlphaFoldDB" id="A0A251NT22"/>
<dbReference type="Gramene" id="ONI02471">
    <property type="protein sequence ID" value="ONI02471"/>
    <property type="gene ID" value="PRUPE_6G200500"/>
</dbReference>
<organism evidence="3 4">
    <name type="scientific">Prunus persica</name>
    <name type="common">Peach</name>
    <name type="synonym">Amygdalus persica</name>
    <dbReference type="NCBI Taxonomy" id="3760"/>
    <lineage>
        <taxon>Eukaryota</taxon>
        <taxon>Viridiplantae</taxon>
        <taxon>Streptophyta</taxon>
        <taxon>Embryophyta</taxon>
        <taxon>Tracheophyta</taxon>
        <taxon>Spermatophyta</taxon>
        <taxon>Magnoliopsida</taxon>
        <taxon>eudicotyledons</taxon>
        <taxon>Gunneridae</taxon>
        <taxon>Pentapetalae</taxon>
        <taxon>rosids</taxon>
        <taxon>fabids</taxon>
        <taxon>Rosales</taxon>
        <taxon>Rosaceae</taxon>
        <taxon>Amygdaloideae</taxon>
        <taxon>Amygdaleae</taxon>
        <taxon>Prunus</taxon>
    </lineage>
</organism>
<keyword evidence="2" id="KW-0472">Membrane</keyword>
<keyword evidence="2" id="KW-0812">Transmembrane</keyword>
<protein>
    <recommendedName>
        <fullName evidence="5">DUF4408 domain-containing protein</fullName>
    </recommendedName>
</protein>
<dbReference type="Proteomes" id="UP000006882">
    <property type="component" value="Chromosome G6"/>
</dbReference>
<evidence type="ECO:0000256" key="2">
    <source>
        <dbReference type="SAM" id="Phobius"/>
    </source>
</evidence>
<evidence type="ECO:0008006" key="5">
    <source>
        <dbReference type="Google" id="ProtNLM"/>
    </source>
</evidence>
<keyword evidence="2" id="KW-1133">Transmembrane helix</keyword>
<name>A0A251NT22_PRUPE</name>
<proteinExistence type="predicted"/>
<accession>A0A251NT22</accession>